<name>A0AAV4TQ05_CAEEX</name>
<dbReference type="EMBL" id="BPLR01011488">
    <property type="protein sequence ID" value="GIY46827.1"/>
    <property type="molecule type" value="Genomic_DNA"/>
</dbReference>
<organism evidence="2 3">
    <name type="scientific">Caerostris extrusa</name>
    <name type="common">Bark spider</name>
    <name type="synonym">Caerostris bankana</name>
    <dbReference type="NCBI Taxonomy" id="172846"/>
    <lineage>
        <taxon>Eukaryota</taxon>
        <taxon>Metazoa</taxon>
        <taxon>Ecdysozoa</taxon>
        <taxon>Arthropoda</taxon>
        <taxon>Chelicerata</taxon>
        <taxon>Arachnida</taxon>
        <taxon>Araneae</taxon>
        <taxon>Araneomorphae</taxon>
        <taxon>Entelegynae</taxon>
        <taxon>Araneoidea</taxon>
        <taxon>Araneidae</taxon>
        <taxon>Caerostris</taxon>
    </lineage>
</organism>
<feature type="region of interest" description="Disordered" evidence="1">
    <location>
        <begin position="141"/>
        <end position="166"/>
    </location>
</feature>
<proteinExistence type="predicted"/>
<dbReference type="AlphaFoldDB" id="A0AAV4TQ05"/>
<keyword evidence="3" id="KW-1185">Reference proteome</keyword>
<reference evidence="2 3" key="1">
    <citation type="submission" date="2021-06" db="EMBL/GenBank/DDBJ databases">
        <title>Caerostris extrusa draft genome.</title>
        <authorList>
            <person name="Kono N."/>
            <person name="Arakawa K."/>
        </authorList>
    </citation>
    <scope>NUCLEOTIDE SEQUENCE [LARGE SCALE GENOMIC DNA]</scope>
</reference>
<evidence type="ECO:0000313" key="3">
    <source>
        <dbReference type="Proteomes" id="UP001054945"/>
    </source>
</evidence>
<evidence type="ECO:0000256" key="1">
    <source>
        <dbReference type="SAM" id="MobiDB-lite"/>
    </source>
</evidence>
<gene>
    <name evidence="2" type="ORF">CEXT_412391</name>
</gene>
<evidence type="ECO:0000313" key="2">
    <source>
        <dbReference type="EMBL" id="GIY46827.1"/>
    </source>
</evidence>
<sequence length="166" mass="18414">MDGYSRKGFMPSSIVRKVLADTLLENNMPVSFGVLLGDGPLPQKSFMPSPIVGKVLAGALLENNMPFLVTACKETVSLQKDVYFSNTVDKTQETIRKKFIMKSKHKKSISLSKVSKNAKKKDFTNTENPSVLKRIIKAEDGRKHSQIPLDPPHSDQSLTFKSPPPL</sequence>
<feature type="region of interest" description="Disordered" evidence="1">
    <location>
        <begin position="111"/>
        <end position="130"/>
    </location>
</feature>
<protein>
    <submittedName>
        <fullName evidence="2">Uncharacterized protein</fullName>
    </submittedName>
</protein>
<accession>A0AAV4TQ05</accession>
<dbReference type="Proteomes" id="UP001054945">
    <property type="component" value="Unassembled WGS sequence"/>
</dbReference>
<comment type="caution">
    <text evidence="2">The sequence shown here is derived from an EMBL/GenBank/DDBJ whole genome shotgun (WGS) entry which is preliminary data.</text>
</comment>